<proteinExistence type="predicted"/>
<dbReference type="SUPFAM" id="SSF48239">
    <property type="entry name" value="Terpenoid cyclases/Protein prenyltransferases"/>
    <property type="match status" value="1"/>
</dbReference>
<evidence type="ECO:0000313" key="1">
    <source>
        <dbReference type="EMBL" id="AFK55225.1"/>
    </source>
</evidence>
<dbReference type="AlphaFoldDB" id="I3TR37"/>
<evidence type="ECO:0000313" key="2">
    <source>
        <dbReference type="Proteomes" id="UP000005258"/>
    </source>
</evidence>
<accession>I3TR37</accession>
<reference evidence="1 2" key="1">
    <citation type="journal article" date="2012" name="J. Am. Chem. Soc.">
        <title>Bacterial biosynthesis and maturation of the didemnin anti-cancer agents.</title>
        <authorList>
            <person name="Xu Y."/>
            <person name="Kersten R.D."/>
            <person name="Nam S.J."/>
            <person name="Lu L."/>
            <person name="Al-Suwailem A.M."/>
            <person name="Zheng H."/>
            <person name="Fenical W."/>
            <person name="Dorrestein P.C."/>
            <person name="Moore B.S."/>
            <person name="Qian P.Y."/>
        </authorList>
    </citation>
    <scope>NUCLEOTIDE SEQUENCE [LARGE SCALE GENOMIC DNA]</scope>
    <source>
        <strain evidence="1 2">KA081020-065</strain>
    </source>
</reference>
<dbReference type="eggNOG" id="COG3751">
    <property type="taxonomic scope" value="Bacteria"/>
</dbReference>
<organism evidence="1 2">
    <name type="scientific">Tistrella mobilis (strain KA081020-065)</name>
    <dbReference type="NCBI Taxonomy" id="1110502"/>
    <lineage>
        <taxon>Bacteria</taxon>
        <taxon>Pseudomonadati</taxon>
        <taxon>Pseudomonadota</taxon>
        <taxon>Alphaproteobacteria</taxon>
        <taxon>Geminicoccales</taxon>
        <taxon>Geminicoccaceae</taxon>
        <taxon>Tistrella</taxon>
    </lineage>
</organism>
<dbReference type="InterPro" id="IPR008930">
    <property type="entry name" value="Terpenoid_cyclase/PrenylTrfase"/>
</dbReference>
<dbReference type="GO" id="GO:0016740">
    <property type="term" value="F:transferase activity"/>
    <property type="evidence" value="ECO:0007669"/>
    <property type="project" value="UniProtKB-KW"/>
</dbReference>
<dbReference type="eggNOG" id="COG1657">
    <property type="taxonomic scope" value="Bacteria"/>
</dbReference>
<dbReference type="PATRIC" id="fig|1110502.3.peg.3472"/>
<name>I3TR37_TISMK</name>
<dbReference type="KEGG" id="tmo:TMO_3387"/>
<dbReference type="STRING" id="1110502.TMO_3387"/>
<dbReference type="EMBL" id="CP003236">
    <property type="protein sequence ID" value="AFK55225.1"/>
    <property type="molecule type" value="Genomic_DNA"/>
</dbReference>
<dbReference type="Gene3D" id="1.50.10.20">
    <property type="match status" value="2"/>
</dbReference>
<gene>
    <name evidence="1" type="ordered locus">TMO_3387</name>
</gene>
<protein>
    <submittedName>
        <fullName evidence="1">Prenyltransferase and squalene oxidase repeat domain protein</fullName>
    </submittedName>
</protein>
<dbReference type="HOGENOM" id="CLU_413833_0_0_5"/>
<keyword evidence="2" id="KW-1185">Reference proteome</keyword>
<sequence>MIEADVGRLPALAPILEFVAAERGLHMPEAVLRLARHLPAVPAAGLEIRLADPTVVDLQQRVRPGPEFDRLCSWMAEITASGSGFAALARFCDGPGLDRIEEIWLELDDGADPPALSVFVRLAGAAGGSAALETVQSVIAGFGLPLPSMREAALRRCLAARRGTGRLAFLGLMLDRPGAPFRLIFDDLDPDDIAGQAGRAGWVGDARALQDRVDALFVYVDRIRLAMTIGDGGAEPELGLECFLGPPEVFDRRWRRMLDHLVQAGRCTPAARASVLEWPGAVIPTTATRPWPASLILDDIVHGRTAWLDCRFSHLKVSHGGFADGAVKAYMGVLEATAPDVVRAAPPAVPETPRRLDEAIEAAIRFLLDARVQAGWWLDYRGFGEGVAEEWVTARVGHALVETGDPAALAAAARAWRLLAARTAGRPGWGWNGVEPADADSTAWALRLGEALGRQSEPGFAAGLAFLRRHVGADGGVVTYLAEDHARASEGRVINAGWTAAHGCVTAATACLSTIGDAPAEWLRRHQRPDGVFPGYWWLEEGYATDQAVEALVLAGRRGRAASGDDRRIAAAAARAARHPVDTSFGQALALRIRVLARDRGAGAEALLAGQQVDGSWPSSAVLDIPNAAGNLVRASDHGRSFTTATALSALVALRGLQKGAGS</sequence>
<dbReference type="RefSeq" id="WP_014746902.1">
    <property type="nucleotide sequence ID" value="NC_017956.1"/>
</dbReference>
<dbReference type="Proteomes" id="UP000005258">
    <property type="component" value="Chromosome"/>
</dbReference>